<feature type="region of interest" description="Disordered" evidence="2">
    <location>
        <begin position="203"/>
        <end position="222"/>
    </location>
</feature>
<dbReference type="InterPro" id="IPR016197">
    <property type="entry name" value="Chromo-like_dom_sf"/>
</dbReference>
<keyword evidence="5" id="KW-1185">Reference proteome</keyword>
<name>A0ABR3DAH7_NEUIN</name>
<feature type="region of interest" description="Disordered" evidence="2">
    <location>
        <begin position="1"/>
        <end position="177"/>
    </location>
</feature>
<feature type="compositionally biased region" description="Basic residues" evidence="2">
    <location>
        <begin position="83"/>
        <end position="97"/>
    </location>
</feature>
<evidence type="ECO:0000259" key="3">
    <source>
        <dbReference type="PROSITE" id="PS50013"/>
    </source>
</evidence>
<gene>
    <name evidence="4" type="ORF">QR685DRAFT_444033</name>
</gene>
<feature type="compositionally biased region" description="Acidic residues" evidence="2">
    <location>
        <begin position="100"/>
        <end position="117"/>
    </location>
</feature>
<feature type="compositionally biased region" description="Basic residues" evidence="2">
    <location>
        <begin position="131"/>
        <end position="150"/>
    </location>
</feature>
<feature type="compositionally biased region" description="Acidic residues" evidence="2">
    <location>
        <begin position="155"/>
        <end position="171"/>
    </location>
</feature>
<dbReference type="InterPro" id="IPR023780">
    <property type="entry name" value="Chromo_domain"/>
</dbReference>
<dbReference type="PROSITE" id="PS50013">
    <property type="entry name" value="CHROMO_2"/>
    <property type="match status" value="1"/>
</dbReference>
<sequence>MPKRTLATACGTHSDKAALRAQGINPNKRLAGLNIRTVPQRMTAQNEPPAPGDESGEEPAEEPAEAPADEEAEEEAEEEPAAKRRKTTKAAGGKRKRASDDDDEDDEEAAEESEEPEERPRKRAKPAANKKPARKAKSPKRKNKKKAANKKVKESEDEPEDESGDEPEDEAHDPMRLWEVRDIIAEQMDSSGQLQYLVDWEDNPETGEKYDPTWEPAENVVDTSEDILAEWEERRARRVSTEEEVSAEAVDPDDIEMEDVPEEEMPEEEERREIVQGRRRAGPKPRTQPKYPRKKLVAMTAPK</sequence>
<feature type="domain" description="Chromo" evidence="3">
    <location>
        <begin position="178"/>
        <end position="243"/>
    </location>
</feature>
<dbReference type="Proteomes" id="UP001451303">
    <property type="component" value="Unassembled WGS sequence"/>
</dbReference>
<dbReference type="InterPro" id="IPR000953">
    <property type="entry name" value="Chromo/chromo_shadow_dom"/>
</dbReference>
<dbReference type="SUPFAM" id="SSF54160">
    <property type="entry name" value="Chromo domain-like"/>
    <property type="match status" value="1"/>
</dbReference>
<feature type="compositionally biased region" description="Acidic residues" evidence="2">
    <location>
        <begin position="242"/>
        <end position="268"/>
    </location>
</feature>
<evidence type="ECO:0000313" key="5">
    <source>
        <dbReference type="Proteomes" id="UP001451303"/>
    </source>
</evidence>
<protein>
    <recommendedName>
        <fullName evidence="3">Chromo domain-containing protein</fullName>
    </recommendedName>
</protein>
<organism evidence="4 5">
    <name type="scientific">Neurospora intermedia</name>
    <dbReference type="NCBI Taxonomy" id="5142"/>
    <lineage>
        <taxon>Eukaryota</taxon>
        <taxon>Fungi</taxon>
        <taxon>Dikarya</taxon>
        <taxon>Ascomycota</taxon>
        <taxon>Pezizomycotina</taxon>
        <taxon>Sordariomycetes</taxon>
        <taxon>Sordariomycetidae</taxon>
        <taxon>Sordariales</taxon>
        <taxon>Sordariaceae</taxon>
        <taxon>Neurospora</taxon>
    </lineage>
</organism>
<comment type="subunit">
    <text evidence="1">Component of the NuA4 histone acetyltransferase complex.</text>
</comment>
<accession>A0ABR3DAH7</accession>
<comment type="caution">
    <text evidence="4">The sequence shown here is derived from an EMBL/GenBank/DDBJ whole genome shotgun (WGS) entry which is preliminary data.</text>
</comment>
<evidence type="ECO:0000256" key="2">
    <source>
        <dbReference type="SAM" id="MobiDB-lite"/>
    </source>
</evidence>
<dbReference type="Pfam" id="PF00385">
    <property type="entry name" value="Chromo"/>
    <property type="match status" value="1"/>
</dbReference>
<evidence type="ECO:0000256" key="1">
    <source>
        <dbReference type="ARBA" id="ARBA00011353"/>
    </source>
</evidence>
<reference evidence="4 5" key="1">
    <citation type="submission" date="2023-09" db="EMBL/GenBank/DDBJ databases">
        <title>Multi-omics analysis of a traditional fermented food reveals byproduct-associated fungal strains for waste-to-food upcycling.</title>
        <authorList>
            <consortium name="Lawrence Berkeley National Laboratory"/>
            <person name="Rekdal V.M."/>
            <person name="Villalobos-Escobedo J.M."/>
            <person name="Rodriguez-Valeron N."/>
            <person name="Garcia M.O."/>
            <person name="Vasquez D.P."/>
            <person name="Damayanti I."/>
            <person name="Sorensen P.M."/>
            <person name="Baidoo E.E."/>
            <person name="De Carvalho A.C."/>
            <person name="Riley R."/>
            <person name="Lipzen A."/>
            <person name="He G."/>
            <person name="Yan M."/>
            <person name="Haridas S."/>
            <person name="Daum C."/>
            <person name="Yoshinaga Y."/>
            <person name="Ng V."/>
            <person name="Grigoriev I.V."/>
            <person name="Munk R."/>
            <person name="Nuraida L."/>
            <person name="Wijaya C.H."/>
            <person name="Morales P.-C."/>
            <person name="Keasling J.D."/>
        </authorList>
    </citation>
    <scope>NUCLEOTIDE SEQUENCE [LARGE SCALE GENOMIC DNA]</scope>
    <source>
        <strain evidence="4 5">FGSC 2613</strain>
    </source>
</reference>
<proteinExistence type="predicted"/>
<feature type="region of interest" description="Disordered" evidence="2">
    <location>
        <begin position="235"/>
        <end position="303"/>
    </location>
</feature>
<dbReference type="EMBL" id="JAVLET010000005">
    <property type="protein sequence ID" value="KAL0469702.1"/>
    <property type="molecule type" value="Genomic_DNA"/>
</dbReference>
<evidence type="ECO:0000313" key="4">
    <source>
        <dbReference type="EMBL" id="KAL0469702.1"/>
    </source>
</evidence>
<feature type="compositionally biased region" description="Acidic residues" evidence="2">
    <location>
        <begin position="54"/>
        <end position="79"/>
    </location>
</feature>
<dbReference type="Gene3D" id="2.40.50.40">
    <property type="match status" value="1"/>
</dbReference>